<dbReference type="CDD" id="cd00082">
    <property type="entry name" value="HisKA"/>
    <property type="match status" value="1"/>
</dbReference>
<dbReference type="PRINTS" id="PR00344">
    <property type="entry name" value="BCTRLSENSOR"/>
</dbReference>
<dbReference type="GO" id="GO:0005524">
    <property type="term" value="F:ATP binding"/>
    <property type="evidence" value="ECO:0007669"/>
    <property type="project" value="UniProtKB-KW"/>
</dbReference>
<dbReference type="PROSITE" id="PS51257">
    <property type="entry name" value="PROKAR_LIPOPROTEIN"/>
    <property type="match status" value="1"/>
</dbReference>
<keyword evidence="8" id="KW-0418">Kinase</keyword>
<keyword evidence="9" id="KW-0067">ATP-binding</keyword>
<dbReference type="Pfam" id="PF00672">
    <property type="entry name" value="HAMP"/>
    <property type="match status" value="1"/>
</dbReference>
<sequence length="433" mass="47713">MGRFSQRTQRLPMYQQIYRAVAGAMLIVIACAIGVSWLADDDRRHRPAFSTFASIVEQSLPPASASAQAQRQAVEDWMARTRIVFALFSADGQPITRPDPRIPPPRHVQPGGNFDDWLASRFVWQLADGRVLVVRFSDNRAHQPWMYCVLLLAVALAVAASTFPIVRRITRRLEDLQRSVEALGEGNLQARVDIQGDDEVGRVARSFNRAAARIEALVRAQKTLLANASHEFRSPLARIQVAASLVGDEHNPAAAEIAQSVRELDDLVGEILLASRLEMADATHMPVFETVDLTALVAEECARTKAQLQADHIVMQGDPRLLRRLVRNLLENAWRHGGMSPVSVYLQTQPAQQFSLRVCDSGPGVPEAERTRVFEPFYRLAGSRERDGGVGLGLALVQTIARHHGGQVWCEGRATGGACFGFSGPCQAQPQQP</sequence>
<evidence type="ECO:0000256" key="7">
    <source>
        <dbReference type="ARBA" id="ARBA00022741"/>
    </source>
</evidence>
<comment type="subcellular location">
    <subcellularLocation>
        <location evidence="2">Cell membrane</location>
        <topology evidence="2">Multi-pass membrane protein</topology>
    </subcellularLocation>
</comment>
<feature type="transmembrane region" description="Helical" evidence="10">
    <location>
        <begin position="20"/>
        <end position="39"/>
    </location>
</feature>
<dbReference type="SUPFAM" id="SSF55874">
    <property type="entry name" value="ATPase domain of HSP90 chaperone/DNA topoisomerase II/histidine kinase"/>
    <property type="match status" value="1"/>
</dbReference>
<dbReference type="GO" id="GO:0000155">
    <property type="term" value="F:phosphorelay sensor kinase activity"/>
    <property type="evidence" value="ECO:0007669"/>
    <property type="project" value="InterPro"/>
</dbReference>
<dbReference type="STRING" id="857265.WG78_19920"/>
<dbReference type="PANTHER" id="PTHR44936">
    <property type="entry name" value="SENSOR PROTEIN CREC"/>
    <property type="match status" value="1"/>
</dbReference>
<feature type="domain" description="Histidine kinase" evidence="11">
    <location>
        <begin position="227"/>
        <end position="428"/>
    </location>
</feature>
<dbReference type="Gene3D" id="3.30.565.10">
    <property type="entry name" value="Histidine kinase-like ATPase, C-terminal domain"/>
    <property type="match status" value="1"/>
</dbReference>
<evidence type="ECO:0000313" key="14">
    <source>
        <dbReference type="Proteomes" id="UP000037939"/>
    </source>
</evidence>
<gene>
    <name evidence="13" type="primary">rstB_2</name>
    <name evidence="13" type="ORF">WG78_19920</name>
</gene>
<dbReference type="EMBL" id="LAQT01000036">
    <property type="protein sequence ID" value="KPC49625.1"/>
    <property type="molecule type" value="Genomic_DNA"/>
</dbReference>
<evidence type="ECO:0000313" key="13">
    <source>
        <dbReference type="EMBL" id="KPC49625.1"/>
    </source>
</evidence>
<keyword evidence="10" id="KW-0812">Transmembrane</keyword>
<keyword evidence="10" id="KW-1133">Transmembrane helix</keyword>
<dbReference type="InterPro" id="IPR004358">
    <property type="entry name" value="Sig_transdc_His_kin-like_C"/>
</dbReference>
<dbReference type="EC" id="2.7.13.3" evidence="3"/>
<comment type="catalytic activity">
    <reaction evidence="1">
        <text>ATP + protein L-histidine = ADP + protein N-phospho-L-histidine.</text>
        <dbReference type="EC" id="2.7.13.3"/>
    </reaction>
</comment>
<dbReference type="SUPFAM" id="SSF158472">
    <property type="entry name" value="HAMP domain-like"/>
    <property type="match status" value="1"/>
</dbReference>
<evidence type="ECO:0000256" key="3">
    <source>
        <dbReference type="ARBA" id="ARBA00012438"/>
    </source>
</evidence>
<dbReference type="InterPro" id="IPR036097">
    <property type="entry name" value="HisK_dim/P_sf"/>
</dbReference>
<dbReference type="Pfam" id="PF02518">
    <property type="entry name" value="HATPase_c"/>
    <property type="match status" value="1"/>
</dbReference>
<dbReference type="PROSITE" id="PS50885">
    <property type="entry name" value="HAMP"/>
    <property type="match status" value="1"/>
</dbReference>
<evidence type="ECO:0000256" key="2">
    <source>
        <dbReference type="ARBA" id="ARBA00004651"/>
    </source>
</evidence>
<evidence type="ECO:0000256" key="8">
    <source>
        <dbReference type="ARBA" id="ARBA00022777"/>
    </source>
</evidence>
<dbReference type="InterPro" id="IPR005467">
    <property type="entry name" value="His_kinase_dom"/>
</dbReference>
<dbReference type="InterPro" id="IPR050980">
    <property type="entry name" value="2C_sensor_his_kinase"/>
</dbReference>
<accession>A0A0N0GL96</accession>
<dbReference type="InterPro" id="IPR003661">
    <property type="entry name" value="HisK_dim/P_dom"/>
</dbReference>
<evidence type="ECO:0000256" key="6">
    <source>
        <dbReference type="ARBA" id="ARBA00022679"/>
    </source>
</evidence>
<dbReference type="RefSeq" id="WP_201782500.1">
    <property type="nucleotide sequence ID" value="NZ_LAQT01000036.1"/>
</dbReference>
<dbReference type="SMART" id="SM00388">
    <property type="entry name" value="HisKA"/>
    <property type="match status" value="1"/>
</dbReference>
<proteinExistence type="predicted"/>
<keyword evidence="7" id="KW-0547">Nucleotide-binding</keyword>
<evidence type="ECO:0000256" key="9">
    <source>
        <dbReference type="ARBA" id="ARBA00022840"/>
    </source>
</evidence>
<keyword evidence="10" id="KW-0472">Membrane</keyword>
<dbReference type="Proteomes" id="UP000037939">
    <property type="component" value="Unassembled WGS sequence"/>
</dbReference>
<name>A0A0N0GL96_9NEIS</name>
<dbReference type="InterPro" id="IPR036890">
    <property type="entry name" value="HATPase_C_sf"/>
</dbReference>
<dbReference type="PROSITE" id="PS50109">
    <property type="entry name" value="HIS_KIN"/>
    <property type="match status" value="1"/>
</dbReference>
<dbReference type="CDD" id="cd00075">
    <property type="entry name" value="HATPase"/>
    <property type="match status" value="1"/>
</dbReference>
<dbReference type="InterPro" id="IPR003660">
    <property type="entry name" value="HAMP_dom"/>
</dbReference>
<keyword evidence="14" id="KW-1185">Reference proteome</keyword>
<keyword evidence="5" id="KW-0597">Phosphoprotein</keyword>
<dbReference type="Pfam" id="PF00512">
    <property type="entry name" value="HisKA"/>
    <property type="match status" value="1"/>
</dbReference>
<evidence type="ECO:0000259" key="12">
    <source>
        <dbReference type="PROSITE" id="PS50885"/>
    </source>
</evidence>
<dbReference type="SUPFAM" id="SSF47384">
    <property type="entry name" value="Homodimeric domain of signal transducing histidine kinase"/>
    <property type="match status" value="1"/>
</dbReference>
<evidence type="ECO:0000256" key="4">
    <source>
        <dbReference type="ARBA" id="ARBA00022475"/>
    </source>
</evidence>
<dbReference type="SMART" id="SM00304">
    <property type="entry name" value="HAMP"/>
    <property type="match status" value="1"/>
</dbReference>
<dbReference type="PATRIC" id="fig|857265.3.peg.4080"/>
<evidence type="ECO:0000256" key="1">
    <source>
        <dbReference type="ARBA" id="ARBA00000085"/>
    </source>
</evidence>
<feature type="transmembrane region" description="Helical" evidence="10">
    <location>
        <begin position="144"/>
        <end position="166"/>
    </location>
</feature>
<keyword evidence="4" id="KW-1003">Cell membrane</keyword>
<evidence type="ECO:0000256" key="5">
    <source>
        <dbReference type="ARBA" id="ARBA00022553"/>
    </source>
</evidence>
<dbReference type="SMART" id="SM00387">
    <property type="entry name" value="HATPase_c"/>
    <property type="match status" value="1"/>
</dbReference>
<comment type="caution">
    <text evidence="13">The sequence shown here is derived from an EMBL/GenBank/DDBJ whole genome shotgun (WGS) entry which is preliminary data.</text>
</comment>
<dbReference type="AlphaFoldDB" id="A0A0N0GL96"/>
<organism evidence="13 14">
    <name type="scientific">Amantichitinum ursilacus</name>
    <dbReference type="NCBI Taxonomy" id="857265"/>
    <lineage>
        <taxon>Bacteria</taxon>
        <taxon>Pseudomonadati</taxon>
        <taxon>Pseudomonadota</taxon>
        <taxon>Betaproteobacteria</taxon>
        <taxon>Neisseriales</taxon>
        <taxon>Chitinibacteraceae</taxon>
        <taxon>Amantichitinum</taxon>
    </lineage>
</organism>
<dbReference type="GO" id="GO:0005886">
    <property type="term" value="C:plasma membrane"/>
    <property type="evidence" value="ECO:0007669"/>
    <property type="project" value="UniProtKB-SubCell"/>
</dbReference>
<protein>
    <recommendedName>
        <fullName evidence="3">histidine kinase</fullName>
        <ecNumber evidence="3">2.7.13.3</ecNumber>
    </recommendedName>
</protein>
<evidence type="ECO:0000259" key="11">
    <source>
        <dbReference type="PROSITE" id="PS50109"/>
    </source>
</evidence>
<evidence type="ECO:0000256" key="10">
    <source>
        <dbReference type="SAM" id="Phobius"/>
    </source>
</evidence>
<dbReference type="CDD" id="cd06225">
    <property type="entry name" value="HAMP"/>
    <property type="match status" value="1"/>
</dbReference>
<dbReference type="InterPro" id="IPR003594">
    <property type="entry name" value="HATPase_dom"/>
</dbReference>
<reference evidence="13 14" key="1">
    <citation type="submission" date="2015-07" db="EMBL/GenBank/DDBJ databases">
        <title>Draft genome sequence of the Amantichitinum ursilacus IGB-41, a new chitin-degrading bacterium.</title>
        <authorList>
            <person name="Kirstahler P."/>
            <person name="Guenther M."/>
            <person name="Grumaz C."/>
            <person name="Rupp S."/>
            <person name="Zibek S."/>
            <person name="Sohn K."/>
        </authorList>
    </citation>
    <scope>NUCLEOTIDE SEQUENCE [LARGE SCALE GENOMIC DNA]</scope>
    <source>
        <strain evidence="13 14">IGB-41</strain>
    </source>
</reference>
<keyword evidence="6 13" id="KW-0808">Transferase</keyword>
<feature type="domain" description="HAMP" evidence="12">
    <location>
        <begin position="167"/>
        <end position="219"/>
    </location>
</feature>
<dbReference type="Gene3D" id="1.10.287.130">
    <property type="match status" value="1"/>
</dbReference>
<dbReference type="PANTHER" id="PTHR44936:SF10">
    <property type="entry name" value="SENSOR PROTEIN RSTB"/>
    <property type="match status" value="1"/>
</dbReference>